<evidence type="ECO:0000259" key="2">
    <source>
        <dbReference type="Pfam" id="PF00144"/>
    </source>
</evidence>
<dbReference type="InterPro" id="IPR001466">
    <property type="entry name" value="Beta-lactam-related"/>
</dbReference>
<dbReference type="PANTHER" id="PTHR43283">
    <property type="entry name" value="BETA-LACTAMASE-RELATED"/>
    <property type="match status" value="1"/>
</dbReference>
<name>A0ABQ5Q6V8_9BACT</name>
<evidence type="ECO:0000313" key="3">
    <source>
        <dbReference type="EMBL" id="GLH70418.1"/>
    </source>
</evidence>
<evidence type="ECO:0000256" key="1">
    <source>
        <dbReference type="SAM" id="SignalP"/>
    </source>
</evidence>
<dbReference type="InterPro" id="IPR012338">
    <property type="entry name" value="Beta-lactam/transpept-like"/>
</dbReference>
<evidence type="ECO:0000313" key="4">
    <source>
        <dbReference type="Proteomes" id="UP001165089"/>
    </source>
</evidence>
<gene>
    <name evidence="3" type="ORF">GETHPA_19510</name>
</gene>
<dbReference type="Pfam" id="PF00144">
    <property type="entry name" value="Beta-lactamase"/>
    <property type="match status" value="1"/>
</dbReference>
<dbReference type="Gene3D" id="3.40.710.10">
    <property type="entry name" value="DD-peptidase/beta-lactamase superfamily"/>
    <property type="match status" value="1"/>
</dbReference>
<feature type="signal peptide" evidence="1">
    <location>
        <begin position="1"/>
        <end position="21"/>
    </location>
</feature>
<dbReference type="PANTHER" id="PTHR43283:SF3">
    <property type="entry name" value="BETA-LACTAMASE FAMILY PROTEIN (AFU_ORTHOLOGUE AFUA_5G07500)"/>
    <property type="match status" value="1"/>
</dbReference>
<proteinExistence type="predicted"/>
<dbReference type="RefSeq" id="WP_285725148.1">
    <property type="nucleotide sequence ID" value="NZ_BSDD01000003.1"/>
</dbReference>
<dbReference type="PROSITE" id="PS51257">
    <property type="entry name" value="PROKAR_LIPOPROTEIN"/>
    <property type="match status" value="1"/>
</dbReference>
<accession>A0ABQ5Q6V8</accession>
<feature type="chain" id="PRO_5045945454" description="Beta-lactamase-related domain-containing protein" evidence="1">
    <location>
        <begin position="22"/>
        <end position="380"/>
    </location>
</feature>
<organism evidence="3 4">
    <name type="scientific">Geothrix rubra</name>
    <dbReference type="NCBI Taxonomy" id="2927977"/>
    <lineage>
        <taxon>Bacteria</taxon>
        <taxon>Pseudomonadati</taxon>
        <taxon>Acidobacteriota</taxon>
        <taxon>Holophagae</taxon>
        <taxon>Holophagales</taxon>
        <taxon>Holophagaceae</taxon>
        <taxon>Geothrix</taxon>
    </lineage>
</organism>
<dbReference type="InterPro" id="IPR050789">
    <property type="entry name" value="Diverse_Enzym_Activities"/>
</dbReference>
<feature type="domain" description="Beta-lactamase-related" evidence="2">
    <location>
        <begin position="57"/>
        <end position="314"/>
    </location>
</feature>
<dbReference type="Proteomes" id="UP001165089">
    <property type="component" value="Unassembled WGS sequence"/>
</dbReference>
<reference evidence="3 4" key="1">
    <citation type="journal article" date="2023" name="Antonie Van Leeuwenhoek">
        <title>Mesoterricola silvestris gen. nov., sp. nov., Mesoterricola sediminis sp. nov., Geothrix oryzae sp. nov., Geothrix edaphica sp. nov., Geothrix rubra sp. nov., and Geothrix limicola sp. nov., six novel members of Acidobacteriota isolated from soils.</title>
        <authorList>
            <person name="Itoh H."/>
            <person name="Sugisawa Y."/>
            <person name="Mise K."/>
            <person name="Xu Z."/>
            <person name="Kuniyasu M."/>
            <person name="Ushijima N."/>
            <person name="Kawano K."/>
            <person name="Kobayashi E."/>
            <person name="Shiratori Y."/>
            <person name="Masuda Y."/>
            <person name="Senoo K."/>
        </authorList>
    </citation>
    <scope>NUCLEOTIDE SEQUENCE [LARGE SCALE GENOMIC DNA]</scope>
    <source>
        <strain evidence="3 4">Red803</strain>
    </source>
</reference>
<comment type="caution">
    <text evidence="3">The sequence shown here is derived from an EMBL/GenBank/DDBJ whole genome shotgun (WGS) entry which is preliminary data.</text>
</comment>
<protein>
    <recommendedName>
        <fullName evidence="2">Beta-lactamase-related domain-containing protein</fullName>
    </recommendedName>
</protein>
<dbReference type="SUPFAM" id="SSF56601">
    <property type="entry name" value="beta-lactamase/transpeptidase-like"/>
    <property type="match status" value="1"/>
</dbReference>
<dbReference type="EMBL" id="BSDD01000003">
    <property type="protein sequence ID" value="GLH70418.1"/>
    <property type="molecule type" value="Genomic_DNA"/>
</dbReference>
<sequence>MSQPRPTRLWLLAGAAVLALACGGGGSSSGSTGTPASDPWAPVTGAIQAAQSQFPNGLCVEVATPAGVVYSHGFGGFTNQDAVLVASASKWVTSTVILRLVNAGAFPHGLDTQAKELLVDAGGSPWTGNMGDITLRQLLSFTSGISGDDSASENVFITLKAAVDQIYADDAATASVPGSYFYYGSTHMRIAARMAEVATGKTWAQLFAEQLHDPMGWSATSIYSGGGPNPNPAGGLKCTGLEYMRFLMMQLRGGLDGTRTFLPAAMITAQRTDGYGPATTLSYSPYYDRIGKTYHYALGNWLETAGGGGPTASDPVIRYSSTGTFGWAPWVTADGVYGGILMTQQSTQGDTIPSENLKAQLDPLIRAALAQNPPVIRAVP</sequence>
<keyword evidence="4" id="KW-1185">Reference proteome</keyword>
<keyword evidence="1" id="KW-0732">Signal</keyword>